<keyword evidence="6" id="KW-1185">Reference proteome</keyword>
<dbReference type="Proteomes" id="UP000608890">
    <property type="component" value="Unassembled WGS sequence"/>
</dbReference>
<dbReference type="InterPro" id="IPR050679">
    <property type="entry name" value="Bact_HTH_transcr_reg"/>
</dbReference>
<protein>
    <recommendedName>
        <fullName evidence="4">HTH gntR-type domain-containing protein</fullName>
    </recommendedName>
</protein>
<dbReference type="GO" id="GO:0045892">
    <property type="term" value="P:negative regulation of DNA-templated transcription"/>
    <property type="evidence" value="ECO:0007669"/>
    <property type="project" value="TreeGrafter"/>
</dbReference>
<comment type="caution">
    <text evidence="5">The sequence shown here is derived from an EMBL/GenBank/DDBJ whole genome shotgun (WGS) entry which is preliminary data.</text>
</comment>
<keyword evidence="2" id="KW-0238">DNA-binding</keyword>
<sequence>MPAMPPYEPLWRRIRREIQAKIAAGILKPGDKLPTTRELADEYETSGVTVRKAVELLIEAGVLEGRQGVGVFVADTSEQDS</sequence>
<evidence type="ECO:0000256" key="2">
    <source>
        <dbReference type="ARBA" id="ARBA00023125"/>
    </source>
</evidence>
<keyword evidence="1" id="KW-0805">Transcription regulation</keyword>
<accession>A0A917U8T6</accession>
<proteinExistence type="predicted"/>
<name>A0A917U8T6_9ACTN</name>
<dbReference type="AlphaFoldDB" id="A0A917U8T6"/>
<evidence type="ECO:0000313" key="6">
    <source>
        <dbReference type="Proteomes" id="UP000608890"/>
    </source>
</evidence>
<feature type="domain" description="HTH gntR-type" evidence="4">
    <location>
        <begin position="8"/>
        <end position="76"/>
    </location>
</feature>
<dbReference type="InterPro" id="IPR036390">
    <property type="entry name" value="WH_DNA-bd_sf"/>
</dbReference>
<dbReference type="Gene3D" id="1.10.10.10">
    <property type="entry name" value="Winged helix-like DNA-binding domain superfamily/Winged helix DNA-binding domain"/>
    <property type="match status" value="1"/>
</dbReference>
<reference evidence="5" key="2">
    <citation type="submission" date="2020-09" db="EMBL/GenBank/DDBJ databases">
        <authorList>
            <person name="Sun Q."/>
            <person name="Zhou Y."/>
        </authorList>
    </citation>
    <scope>NUCLEOTIDE SEQUENCE</scope>
    <source>
        <strain evidence="5">CGMCC 4.7312</strain>
    </source>
</reference>
<dbReference type="GO" id="GO:0003677">
    <property type="term" value="F:DNA binding"/>
    <property type="evidence" value="ECO:0007669"/>
    <property type="project" value="UniProtKB-KW"/>
</dbReference>
<dbReference type="CDD" id="cd07377">
    <property type="entry name" value="WHTH_GntR"/>
    <property type="match status" value="1"/>
</dbReference>
<dbReference type="PROSITE" id="PS50949">
    <property type="entry name" value="HTH_GNTR"/>
    <property type="match status" value="1"/>
</dbReference>
<keyword evidence="3" id="KW-0804">Transcription</keyword>
<evidence type="ECO:0000259" key="4">
    <source>
        <dbReference type="PROSITE" id="PS50949"/>
    </source>
</evidence>
<dbReference type="PANTHER" id="PTHR44846">
    <property type="entry name" value="MANNOSYL-D-GLYCERATE TRANSPORT/METABOLISM SYSTEM REPRESSOR MNGR-RELATED"/>
    <property type="match status" value="1"/>
</dbReference>
<organism evidence="5 6">
    <name type="scientific">Micromonospora sonchi</name>
    <dbReference type="NCBI Taxonomy" id="1763543"/>
    <lineage>
        <taxon>Bacteria</taxon>
        <taxon>Bacillati</taxon>
        <taxon>Actinomycetota</taxon>
        <taxon>Actinomycetes</taxon>
        <taxon>Micromonosporales</taxon>
        <taxon>Micromonosporaceae</taxon>
        <taxon>Micromonospora</taxon>
    </lineage>
</organism>
<evidence type="ECO:0000256" key="3">
    <source>
        <dbReference type="ARBA" id="ARBA00023163"/>
    </source>
</evidence>
<gene>
    <name evidence="5" type="ORF">GCM10011608_58710</name>
</gene>
<dbReference type="SUPFAM" id="SSF46785">
    <property type="entry name" value="Winged helix' DNA-binding domain"/>
    <property type="match status" value="1"/>
</dbReference>
<dbReference type="GO" id="GO:0003700">
    <property type="term" value="F:DNA-binding transcription factor activity"/>
    <property type="evidence" value="ECO:0007669"/>
    <property type="project" value="InterPro"/>
</dbReference>
<dbReference type="PANTHER" id="PTHR44846:SF1">
    <property type="entry name" value="MANNOSYL-D-GLYCERATE TRANSPORT_METABOLISM SYSTEM REPRESSOR MNGR-RELATED"/>
    <property type="match status" value="1"/>
</dbReference>
<dbReference type="Pfam" id="PF00392">
    <property type="entry name" value="GntR"/>
    <property type="match status" value="1"/>
</dbReference>
<reference evidence="5" key="1">
    <citation type="journal article" date="2014" name="Int. J. Syst. Evol. Microbiol.">
        <title>Complete genome sequence of Corynebacterium casei LMG S-19264T (=DSM 44701T), isolated from a smear-ripened cheese.</title>
        <authorList>
            <consortium name="US DOE Joint Genome Institute (JGI-PGF)"/>
            <person name="Walter F."/>
            <person name="Albersmeier A."/>
            <person name="Kalinowski J."/>
            <person name="Ruckert C."/>
        </authorList>
    </citation>
    <scope>NUCLEOTIDE SEQUENCE</scope>
    <source>
        <strain evidence="5">CGMCC 4.7312</strain>
    </source>
</reference>
<dbReference type="SMART" id="SM00345">
    <property type="entry name" value="HTH_GNTR"/>
    <property type="match status" value="1"/>
</dbReference>
<dbReference type="InterPro" id="IPR000524">
    <property type="entry name" value="Tscrpt_reg_HTH_GntR"/>
</dbReference>
<dbReference type="EMBL" id="BMNB01000047">
    <property type="protein sequence ID" value="GGM65713.1"/>
    <property type="molecule type" value="Genomic_DNA"/>
</dbReference>
<evidence type="ECO:0000313" key="5">
    <source>
        <dbReference type="EMBL" id="GGM65713.1"/>
    </source>
</evidence>
<evidence type="ECO:0000256" key="1">
    <source>
        <dbReference type="ARBA" id="ARBA00023015"/>
    </source>
</evidence>
<dbReference type="InterPro" id="IPR036388">
    <property type="entry name" value="WH-like_DNA-bd_sf"/>
</dbReference>